<accession>A0A0F9CJJ6</accession>
<evidence type="ECO:0008006" key="2">
    <source>
        <dbReference type="Google" id="ProtNLM"/>
    </source>
</evidence>
<organism evidence="1">
    <name type="scientific">marine sediment metagenome</name>
    <dbReference type="NCBI Taxonomy" id="412755"/>
    <lineage>
        <taxon>unclassified sequences</taxon>
        <taxon>metagenomes</taxon>
        <taxon>ecological metagenomes</taxon>
    </lineage>
</organism>
<proteinExistence type="predicted"/>
<dbReference type="EMBL" id="LAZR01033017">
    <property type="protein sequence ID" value="KKL49269.1"/>
    <property type="molecule type" value="Genomic_DNA"/>
</dbReference>
<comment type="caution">
    <text evidence="1">The sequence shown here is derived from an EMBL/GenBank/DDBJ whole genome shotgun (WGS) entry which is preliminary data.</text>
</comment>
<sequence>VTITNSLVTNGTSVGVRFITSHNATITNNSLQSIDL</sequence>
<feature type="non-terminal residue" evidence="1">
    <location>
        <position position="1"/>
    </location>
</feature>
<gene>
    <name evidence="1" type="ORF">LCGC14_2317210</name>
</gene>
<protein>
    <recommendedName>
        <fullName evidence="2">Right handed beta helix domain-containing protein</fullName>
    </recommendedName>
</protein>
<reference evidence="1" key="1">
    <citation type="journal article" date="2015" name="Nature">
        <title>Complex archaea that bridge the gap between prokaryotes and eukaryotes.</title>
        <authorList>
            <person name="Spang A."/>
            <person name="Saw J.H."/>
            <person name="Jorgensen S.L."/>
            <person name="Zaremba-Niedzwiedzka K."/>
            <person name="Martijn J."/>
            <person name="Lind A.E."/>
            <person name="van Eijk R."/>
            <person name="Schleper C."/>
            <person name="Guy L."/>
            <person name="Ettema T.J."/>
        </authorList>
    </citation>
    <scope>NUCLEOTIDE SEQUENCE</scope>
</reference>
<evidence type="ECO:0000313" key="1">
    <source>
        <dbReference type="EMBL" id="KKL49269.1"/>
    </source>
</evidence>
<dbReference type="AlphaFoldDB" id="A0A0F9CJJ6"/>
<name>A0A0F9CJJ6_9ZZZZ</name>